<keyword evidence="2" id="KW-0812">Transmembrane</keyword>
<feature type="coiled-coil region" evidence="1">
    <location>
        <begin position="164"/>
        <end position="191"/>
    </location>
</feature>
<evidence type="ECO:0000256" key="1">
    <source>
        <dbReference type="SAM" id="Coils"/>
    </source>
</evidence>
<evidence type="ECO:0000313" key="5">
    <source>
        <dbReference type="Proteomes" id="UP000700596"/>
    </source>
</evidence>
<dbReference type="Pfam" id="PF20246">
    <property type="entry name" value="DUF6601"/>
    <property type="match status" value="1"/>
</dbReference>
<comment type="caution">
    <text evidence="4">The sequence shown here is derived from an EMBL/GenBank/DDBJ whole genome shotgun (WGS) entry which is preliminary data.</text>
</comment>
<evidence type="ECO:0000313" key="4">
    <source>
        <dbReference type="EMBL" id="KAH7125135.1"/>
    </source>
</evidence>
<keyword evidence="5" id="KW-1185">Reference proteome</keyword>
<accession>A0A9P9IN33</accession>
<proteinExistence type="predicted"/>
<dbReference type="PANTHER" id="PTHR34414:SF1">
    <property type="entry name" value="SUBTILISIN-LIKE SERINE PROTEASE"/>
    <property type="match status" value="1"/>
</dbReference>
<protein>
    <submittedName>
        <fullName evidence="4">Uncharacterized protein</fullName>
    </submittedName>
</protein>
<dbReference type="InterPro" id="IPR046536">
    <property type="entry name" value="DUF6601"/>
</dbReference>
<feature type="signal peptide" evidence="3">
    <location>
        <begin position="1"/>
        <end position="16"/>
    </location>
</feature>
<dbReference type="PANTHER" id="PTHR34414">
    <property type="entry name" value="HET DOMAIN-CONTAINING PROTEIN-RELATED"/>
    <property type="match status" value="1"/>
</dbReference>
<organism evidence="4 5">
    <name type="scientific">Dendryphion nanum</name>
    <dbReference type="NCBI Taxonomy" id="256645"/>
    <lineage>
        <taxon>Eukaryota</taxon>
        <taxon>Fungi</taxon>
        <taxon>Dikarya</taxon>
        <taxon>Ascomycota</taxon>
        <taxon>Pezizomycotina</taxon>
        <taxon>Dothideomycetes</taxon>
        <taxon>Pleosporomycetidae</taxon>
        <taxon>Pleosporales</taxon>
        <taxon>Torulaceae</taxon>
        <taxon>Dendryphion</taxon>
    </lineage>
</organism>
<reference evidence="4" key="1">
    <citation type="journal article" date="2021" name="Nat. Commun.">
        <title>Genetic determinants of endophytism in the Arabidopsis root mycobiome.</title>
        <authorList>
            <person name="Mesny F."/>
            <person name="Miyauchi S."/>
            <person name="Thiergart T."/>
            <person name="Pickel B."/>
            <person name="Atanasova L."/>
            <person name="Karlsson M."/>
            <person name="Huettel B."/>
            <person name="Barry K.W."/>
            <person name="Haridas S."/>
            <person name="Chen C."/>
            <person name="Bauer D."/>
            <person name="Andreopoulos W."/>
            <person name="Pangilinan J."/>
            <person name="LaButti K."/>
            <person name="Riley R."/>
            <person name="Lipzen A."/>
            <person name="Clum A."/>
            <person name="Drula E."/>
            <person name="Henrissat B."/>
            <person name="Kohler A."/>
            <person name="Grigoriev I.V."/>
            <person name="Martin F.M."/>
            <person name="Hacquard S."/>
        </authorList>
    </citation>
    <scope>NUCLEOTIDE SEQUENCE</scope>
    <source>
        <strain evidence="4">MPI-CAGE-CH-0243</strain>
    </source>
</reference>
<dbReference type="OrthoDB" id="5086500at2759"/>
<feature type="transmembrane region" description="Helical" evidence="2">
    <location>
        <begin position="126"/>
        <end position="154"/>
    </location>
</feature>
<keyword evidence="1" id="KW-0175">Coiled coil</keyword>
<dbReference type="EMBL" id="JAGMWT010000007">
    <property type="protein sequence ID" value="KAH7125135.1"/>
    <property type="molecule type" value="Genomic_DNA"/>
</dbReference>
<dbReference type="Proteomes" id="UP000700596">
    <property type="component" value="Unassembled WGS sequence"/>
</dbReference>
<gene>
    <name evidence="4" type="ORF">B0J11DRAFT_527638</name>
</gene>
<name>A0A9P9IN33_9PLEO</name>
<feature type="transmembrane region" description="Helical" evidence="2">
    <location>
        <begin position="95"/>
        <end position="114"/>
    </location>
</feature>
<feature type="chain" id="PRO_5040230796" evidence="3">
    <location>
        <begin position="17"/>
        <end position="192"/>
    </location>
</feature>
<keyword evidence="2" id="KW-1133">Transmembrane helix</keyword>
<dbReference type="AlphaFoldDB" id="A0A9P9IN33"/>
<sequence>MSWVWLLQSPLDLVMASGEQLGLVPEYVTWLDWREFVKEVCAWPNIDMATLDTVNKRYQYGELNLSRINLLYRLTNFRTYQQDQYRSSTFFIRRFGWIGIAFLFFQTILSAMQVGFSVDVLQGKEAYIRACFGFATSCIVTTGLLLAVWIFIYLQNMVVKLVDFAAIYRKKKREQRNRERLKKEKNMFERDP</sequence>
<keyword evidence="2" id="KW-0472">Membrane</keyword>
<evidence type="ECO:0000256" key="3">
    <source>
        <dbReference type="SAM" id="SignalP"/>
    </source>
</evidence>
<keyword evidence="3" id="KW-0732">Signal</keyword>
<evidence type="ECO:0000256" key="2">
    <source>
        <dbReference type="SAM" id="Phobius"/>
    </source>
</evidence>